<reference evidence="11" key="1">
    <citation type="submission" date="2025-08" db="UniProtKB">
        <authorList>
            <consortium name="RefSeq"/>
        </authorList>
    </citation>
    <scope>IDENTIFICATION</scope>
    <source>
        <tissue evidence="11">Gonad</tissue>
    </source>
</reference>
<keyword evidence="4" id="KW-0297">G-protein coupled receptor</keyword>
<dbReference type="SUPFAM" id="SSF81321">
    <property type="entry name" value="Family A G protein-coupled receptor-like"/>
    <property type="match status" value="1"/>
</dbReference>
<dbReference type="InterPro" id="IPR000276">
    <property type="entry name" value="GPCR_Rhodpsn"/>
</dbReference>
<dbReference type="RefSeq" id="XP_019613691.1">
    <property type="nucleotide sequence ID" value="XM_019758132.1"/>
</dbReference>
<dbReference type="GeneID" id="109461741"/>
<dbReference type="Gene3D" id="1.20.1070.10">
    <property type="entry name" value="Rhodopsin 7-helix transmembrane proteins"/>
    <property type="match status" value="1"/>
</dbReference>
<evidence type="ECO:0000256" key="1">
    <source>
        <dbReference type="ARBA" id="ARBA00004141"/>
    </source>
</evidence>
<dbReference type="Pfam" id="PF00001">
    <property type="entry name" value="7tm_1"/>
    <property type="match status" value="1"/>
</dbReference>
<keyword evidence="10" id="KW-1185">Reference proteome</keyword>
<feature type="transmembrane region" description="Helical" evidence="8">
    <location>
        <begin position="60"/>
        <end position="84"/>
    </location>
</feature>
<dbReference type="AlphaFoldDB" id="A0A6P4YA82"/>
<dbReference type="PROSITE" id="PS00237">
    <property type="entry name" value="G_PROTEIN_RECEP_F1_1"/>
    <property type="match status" value="1"/>
</dbReference>
<dbReference type="Proteomes" id="UP000515135">
    <property type="component" value="Unplaced"/>
</dbReference>
<protein>
    <submittedName>
        <fullName evidence="11">Rhodopsin, GQ-coupled-like</fullName>
    </submittedName>
</protein>
<comment type="subcellular location">
    <subcellularLocation>
        <location evidence="1">Membrane</location>
        <topology evidence="1">Multi-pass membrane protein</topology>
    </subcellularLocation>
</comment>
<accession>A0A6P4YA82</accession>
<feature type="transmembrane region" description="Helical" evidence="8">
    <location>
        <begin position="186"/>
        <end position="214"/>
    </location>
</feature>
<evidence type="ECO:0000256" key="5">
    <source>
        <dbReference type="ARBA" id="ARBA00023136"/>
    </source>
</evidence>
<keyword evidence="3 8" id="KW-1133">Transmembrane helix</keyword>
<evidence type="ECO:0000256" key="6">
    <source>
        <dbReference type="ARBA" id="ARBA00023170"/>
    </source>
</evidence>
<evidence type="ECO:0000259" key="9">
    <source>
        <dbReference type="PROSITE" id="PS50262"/>
    </source>
</evidence>
<keyword evidence="5 8" id="KW-0472">Membrane</keyword>
<gene>
    <name evidence="11" type="primary">LOC109461741</name>
</gene>
<name>A0A6P4YA82_BRABE</name>
<dbReference type="InterPro" id="IPR017452">
    <property type="entry name" value="GPCR_Rhodpsn_7TM"/>
</dbReference>
<feature type="transmembrane region" description="Helical" evidence="8">
    <location>
        <begin position="26"/>
        <end position="48"/>
    </location>
</feature>
<feature type="domain" description="G-protein coupled receptors family 1 profile" evidence="9">
    <location>
        <begin position="39"/>
        <end position="266"/>
    </location>
</feature>
<evidence type="ECO:0000256" key="7">
    <source>
        <dbReference type="ARBA" id="ARBA00023224"/>
    </source>
</evidence>
<evidence type="ECO:0000256" key="4">
    <source>
        <dbReference type="ARBA" id="ARBA00023040"/>
    </source>
</evidence>
<dbReference type="OrthoDB" id="10015560at2759"/>
<dbReference type="GO" id="GO:0016020">
    <property type="term" value="C:membrane"/>
    <property type="evidence" value="ECO:0007669"/>
    <property type="project" value="UniProtKB-SubCell"/>
</dbReference>
<dbReference type="GO" id="GO:0004930">
    <property type="term" value="F:G protein-coupled receptor activity"/>
    <property type="evidence" value="ECO:0007669"/>
    <property type="project" value="UniProtKB-KW"/>
</dbReference>
<dbReference type="KEGG" id="bbel:109461741"/>
<evidence type="ECO:0000256" key="2">
    <source>
        <dbReference type="ARBA" id="ARBA00022692"/>
    </source>
</evidence>
<evidence type="ECO:0000313" key="10">
    <source>
        <dbReference type="Proteomes" id="UP000515135"/>
    </source>
</evidence>
<evidence type="ECO:0000256" key="8">
    <source>
        <dbReference type="SAM" id="Phobius"/>
    </source>
</evidence>
<sequence length="266" mass="28671">MSESNGTFPDNNTTARAFSVADGLELVYTLAVSTVGPVTSILVILVTIRTPSLRTPSNAMVAVQCGTDLVFALCVGPAASVSVITNSWPLDPAVCMVTGFLCIVCRVMSTLTLTLIAVNRCVVITTDIDMYDRLFTWRNTAAALAVFAAASFTFVLSCHAGGLEFGYLTSTRRCTLLVDTNSPGYIVFQCTSGVLIVTMVATCVSCYVKIVLYVRRSGAKLQGQASDARKRQEFLLTRNCGLLLLVFLVSWLFSTFLLLIISLLIN</sequence>
<keyword evidence="7" id="KW-0807">Transducer</keyword>
<keyword evidence="6" id="KW-0675">Receptor</keyword>
<feature type="transmembrane region" description="Helical" evidence="8">
    <location>
        <begin position="235"/>
        <end position="265"/>
    </location>
</feature>
<feature type="transmembrane region" description="Helical" evidence="8">
    <location>
        <begin position="96"/>
        <end position="118"/>
    </location>
</feature>
<dbReference type="PANTHER" id="PTHR24240">
    <property type="entry name" value="OPSIN"/>
    <property type="match status" value="1"/>
</dbReference>
<evidence type="ECO:0000256" key="3">
    <source>
        <dbReference type="ARBA" id="ARBA00022989"/>
    </source>
</evidence>
<dbReference type="CDD" id="cd00637">
    <property type="entry name" value="7tm_classA_rhodopsin-like"/>
    <property type="match status" value="1"/>
</dbReference>
<organism evidence="10 11">
    <name type="scientific">Branchiostoma belcheri</name>
    <name type="common">Amphioxus</name>
    <dbReference type="NCBI Taxonomy" id="7741"/>
    <lineage>
        <taxon>Eukaryota</taxon>
        <taxon>Metazoa</taxon>
        <taxon>Chordata</taxon>
        <taxon>Cephalochordata</taxon>
        <taxon>Leptocardii</taxon>
        <taxon>Amphioxiformes</taxon>
        <taxon>Branchiostomatidae</taxon>
        <taxon>Branchiostoma</taxon>
    </lineage>
</organism>
<proteinExistence type="predicted"/>
<feature type="non-terminal residue" evidence="11">
    <location>
        <position position="266"/>
    </location>
</feature>
<dbReference type="InterPro" id="IPR050125">
    <property type="entry name" value="GPCR_opsins"/>
</dbReference>
<keyword evidence="2 8" id="KW-0812">Transmembrane</keyword>
<evidence type="ECO:0000313" key="11">
    <source>
        <dbReference type="RefSeq" id="XP_019613691.1"/>
    </source>
</evidence>
<feature type="transmembrane region" description="Helical" evidence="8">
    <location>
        <begin position="139"/>
        <end position="162"/>
    </location>
</feature>
<dbReference type="PROSITE" id="PS50262">
    <property type="entry name" value="G_PROTEIN_RECEP_F1_2"/>
    <property type="match status" value="1"/>
</dbReference>